<gene>
    <name evidence="1" type="ORF">LCGC14_2271700</name>
</gene>
<organism evidence="1">
    <name type="scientific">marine sediment metagenome</name>
    <dbReference type="NCBI Taxonomy" id="412755"/>
    <lineage>
        <taxon>unclassified sequences</taxon>
        <taxon>metagenomes</taxon>
        <taxon>ecological metagenomes</taxon>
    </lineage>
</organism>
<dbReference type="EMBL" id="LAZR01031419">
    <property type="protein sequence ID" value="KKL53813.1"/>
    <property type="molecule type" value="Genomic_DNA"/>
</dbReference>
<evidence type="ECO:0000313" key="1">
    <source>
        <dbReference type="EMBL" id="KKL53813.1"/>
    </source>
</evidence>
<accession>A0A0F9CWT7</accession>
<proteinExistence type="predicted"/>
<dbReference type="AlphaFoldDB" id="A0A0F9CWT7"/>
<reference evidence="1" key="1">
    <citation type="journal article" date="2015" name="Nature">
        <title>Complex archaea that bridge the gap between prokaryotes and eukaryotes.</title>
        <authorList>
            <person name="Spang A."/>
            <person name="Saw J.H."/>
            <person name="Jorgensen S.L."/>
            <person name="Zaremba-Niedzwiedzka K."/>
            <person name="Martijn J."/>
            <person name="Lind A.E."/>
            <person name="van Eijk R."/>
            <person name="Schleper C."/>
            <person name="Guy L."/>
            <person name="Ettema T.J."/>
        </authorList>
    </citation>
    <scope>NUCLEOTIDE SEQUENCE</scope>
</reference>
<sequence length="124" mass="14665">AFFSLVNMPIITSSLKASDKYFYLTEQFLNLGDYDYVYFPEKVNNAFNINRATKFKNKLIIETNKPFICDKIKAYAFLRFKNMQMARKVKLPSFKNITYIGRYACWDHSKKIKEVIEDVKNCSN</sequence>
<name>A0A0F9CWT7_9ZZZZ</name>
<protein>
    <submittedName>
        <fullName evidence="1">Uncharacterized protein</fullName>
    </submittedName>
</protein>
<feature type="non-terminal residue" evidence="1">
    <location>
        <position position="1"/>
    </location>
</feature>
<comment type="caution">
    <text evidence="1">The sequence shown here is derived from an EMBL/GenBank/DDBJ whole genome shotgun (WGS) entry which is preliminary data.</text>
</comment>